<keyword evidence="1" id="KW-0472">Membrane</keyword>
<reference evidence="2 3" key="1">
    <citation type="submission" date="2016-08" db="EMBL/GenBank/DDBJ databases">
        <authorList>
            <person name="Seilhamer J.J."/>
        </authorList>
    </citation>
    <scope>NUCLEOTIDE SEQUENCE [LARGE SCALE GENOMIC DNA]</scope>
    <source>
        <strain evidence="2 3">DX4</strain>
    </source>
</reference>
<keyword evidence="3" id="KW-1185">Reference proteome</keyword>
<dbReference type="RefSeq" id="WP_069378996.1">
    <property type="nucleotide sequence ID" value="NZ_CP017141.1"/>
</dbReference>
<sequence>MQDKEFDQLFKDRFEGAEIQPSSNLWGNIEKELAPKKTRKFPVYWAAAAVVVVATTVGLLSQKTEKLQLKGTSSVSTIEVAKTPEVTAVGTVVTEQITADPEGTPLVLAPKVKLENLVLKNKQTTMQPNRELKRQQINTPDVAPVVKEQIRPVVVPPADIVIAKVDPPEVQKQDNEITETEGRERRGIRNVGDVINFVVDKLDKREKKIIQFRTDDDDNSSLIAVNIGILQFNPKRNK</sequence>
<gene>
    <name evidence="2" type="ORF">BFS30_09105</name>
</gene>
<dbReference type="KEGG" id="psty:BFS30_09105"/>
<keyword evidence="1" id="KW-1133">Transmembrane helix</keyword>
<keyword evidence="1" id="KW-0812">Transmembrane</keyword>
<proteinExistence type="predicted"/>
<feature type="transmembrane region" description="Helical" evidence="1">
    <location>
        <begin position="43"/>
        <end position="60"/>
    </location>
</feature>
<accession>A0A1D7QF25</accession>
<evidence type="ECO:0000313" key="2">
    <source>
        <dbReference type="EMBL" id="AOM77306.1"/>
    </source>
</evidence>
<evidence type="ECO:0000313" key="3">
    <source>
        <dbReference type="Proteomes" id="UP000094313"/>
    </source>
</evidence>
<evidence type="ECO:0000256" key="1">
    <source>
        <dbReference type="SAM" id="Phobius"/>
    </source>
</evidence>
<dbReference type="OrthoDB" id="790344at2"/>
<dbReference type="EMBL" id="CP017141">
    <property type="protein sequence ID" value="AOM77306.1"/>
    <property type="molecule type" value="Genomic_DNA"/>
</dbReference>
<dbReference type="AlphaFoldDB" id="A0A1D7QF25"/>
<name>A0A1D7QF25_9SPHI</name>
<dbReference type="Proteomes" id="UP000094313">
    <property type="component" value="Chromosome"/>
</dbReference>
<protein>
    <submittedName>
        <fullName evidence="2">Uncharacterized protein</fullName>
    </submittedName>
</protein>
<organism evidence="2 3">
    <name type="scientific">Pedobacter steynii</name>
    <dbReference type="NCBI Taxonomy" id="430522"/>
    <lineage>
        <taxon>Bacteria</taxon>
        <taxon>Pseudomonadati</taxon>
        <taxon>Bacteroidota</taxon>
        <taxon>Sphingobacteriia</taxon>
        <taxon>Sphingobacteriales</taxon>
        <taxon>Sphingobacteriaceae</taxon>
        <taxon>Pedobacter</taxon>
    </lineage>
</organism>